<evidence type="ECO:0000313" key="2">
    <source>
        <dbReference type="EMBL" id="UMM42183.1"/>
    </source>
</evidence>
<proteinExistence type="predicted"/>
<accession>A0AAE9FIJ5</accession>
<keyword evidence="3" id="KW-1185">Reference proteome</keyword>
<sequence>MYRSRDFSFMNEASKRWNTLLPKLEPLLRKNGGPILMAQIEHYYRLTRICDRLYILDLANLAKKYIVNDIVLYSVDVSIMPFMRCGLVPGILSTNEMQPNSDANAITLLAQVDHESVRNPYFATTGFGQASERFVHRKNHFENTASLFFSKPFFYPRNFCKKEPTQYLFMSSKAPPTLVINPVAL</sequence>
<protein>
    <recommendedName>
        <fullName evidence="1">Glycoside hydrolase 35 catalytic domain-containing protein</fullName>
    </recommendedName>
</protein>
<evidence type="ECO:0000313" key="3">
    <source>
        <dbReference type="Proteomes" id="UP000829354"/>
    </source>
</evidence>
<feature type="domain" description="Glycoside hydrolase 35 catalytic" evidence="1">
    <location>
        <begin position="2"/>
        <end position="140"/>
    </location>
</feature>
<gene>
    <name evidence="2" type="ORF">L5515_018110</name>
</gene>
<dbReference type="Pfam" id="PF01301">
    <property type="entry name" value="Glyco_hydro_35"/>
    <property type="match status" value="1"/>
</dbReference>
<reference evidence="2 3" key="1">
    <citation type="submission" date="2022-04" db="EMBL/GenBank/DDBJ databases">
        <title>Chromosome-level reference genomes for two strains of Caenorhabditis briggsae: an improved platform for comparative genomics.</title>
        <authorList>
            <person name="Stevens L."/>
            <person name="Andersen E."/>
        </authorList>
    </citation>
    <scope>NUCLEOTIDE SEQUENCE [LARGE SCALE GENOMIC DNA]</scope>
    <source>
        <strain evidence="2">VX34</strain>
        <tissue evidence="2">Whole-organism</tissue>
    </source>
</reference>
<dbReference type="InterPro" id="IPR031330">
    <property type="entry name" value="Gly_Hdrlase_35_cat"/>
</dbReference>
<evidence type="ECO:0000259" key="1">
    <source>
        <dbReference type="Pfam" id="PF01301"/>
    </source>
</evidence>
<dbReference type="AlphaFoldDB" id="A0AAE9FIJ5"/>
<organism evidence="2 3">
    <name type="scientific">Caenorhabditis briggsae</name>
    <dbReference type="NCBI Taxonomy" id="6238"/>
    <lineage>
        <taxon>Eukaryota</taxon>
        <taxon>Metazoa</taxon>
        <taxon>Ecdysozoa</taxon>
        <taxon>Nematoda</taxon>
        <taxon>Chromadorea</taxon>
        <taxon>Rhabditida</taxon>
        <taxon>Rhabditina</taxon>
        <taxon>Rhabditomorpha</taxon>
        <taxon>Rhabditoidea</taxon>
        <taxon>Rhabditidae</taxon>
        <taxon>Peloderinae</taxon>
        <taxon>Caenorhabditis</taxon>
    </lineage>
</organism>
<dbReference type="Proteomes" id="UP000829354">
    <property type="component" value="Chromosome X"/>
</dbReference>
<dbReference type="EMBL" id="CP092625">
    <property type="protein sequence ID" value="UMM42183.1"/>
    <property type="molecule type" value="Genomic_DNA"/>
</dbReference>
<dbReference type="Gene3D" id="3.20.20.80">
    <property type="entry name" value="Glycosidases"/>
    <property type="match status" value="1"/>
</dbReference>
<name>A0AAE9FIJ5_CAEBR</name>